<feature type="region of interest" description="Disordered" evidence="1">
    <location>
        <begin position="477"/>
        <end position="647"/>
    </location>
</feature>
<keyword evidence="3" id="KW-1185">Reference proteome</keyword>
<dbReference type="InterPro" id="IPR017956">
    <property type="entry name" value="AT_hook_DNA-bd_motif"/>
</dbReference>
<protein>
    <submittedName>
        <fullName evidence="2">Uncharacterized protein</fullName>
    </submittedName>
</protein>
<feature type="compositionally biased region" description="Polar residues" evidence="1">
    <location>
        <begin position="1"/>
        <end position="11"/>
    </location>
</feature>
<feature type="region of interest" description="Disordered" evidence="1">
    <location>
        <begin position="784"/>
        <end position="820"/>
    </location>
</feature>
<feature type="compositionally biased region" description="Low complexity" evidence="1">
    <location>
        <begin position="189"/>
        <end position="198"/>
    </location>
</feature>
<dbReference type="EMBL" id="KV918916">
    <property type="protein sequence ID" value="OSX75177.1"/>
    <property type="molecule type" value="Genomic_DNA"/>
</dbReference>
<dbReference type="Proteomes" id="UP000218209">
    <property type="component" value="Unassembled WGS sequence"/>
</dbReference>
<feature type="region of interest" description="Disordered" evidence="1">
    <location>
        <begin position="406"/>
        <end position="452"/>
    </location>
</feature>
<gene>
    <name evidence="2" type="ORF">BU14_0251s0017</name>
</gene>
<dbReference type="GO" id="GO:0003677">
    <property type="term" value="F:DNA binding"/>
    <property type="evidence" value="ECO:0007669"/>
    <property type="project" value="InterPro"/>
</dbReference>
<feature type="compositionally biased region" description="Pro residues" evidence="1">
    <location>
        <begin position="788"/>
        <end position="808"/>
    </location>
</feature>
<feature type="compositionally biased region" description="Pro residues" evidence="1">
    <location>
        <begin position="582"/>
        <end position="591"/>
    </location>
</feature>
<sequence>MTSSPPGSSVTLAAGGAPPRRRPPRHDANPPPNLESCPDGLRLDEASCTVLHQWVDQLVLSATGAALVVEALTVRRVPDGALPPRCQPTLYMTDVEDGAATVVPLPLKEWQAPPVVAGHAEDTSLGDHELTQAEQAVVQTVGRPRRTGRSYGQGRTRQESCSPDRLRSTVERSDGAAAAAAGSRGGSPGSASVALVPPRRGPGRPPKRPSTPMPDGGDGDTVAINTAGPRTRARASFADGDPGRPAAATAAGAAAAGSRGATPGPAEASLTPLRRGPGRPPKRPRTPLPDNGSSGKAAATDVFAFRTPARASSADGGRGRPIAATAVGAAAAGGRGASPSPTEALLVPHRRGPGRPPKRPLTPMPVGGGDGYAAAMDMAAPRTRARALSVDGDQGRWAAAITAGATAAGSRGATPGPAEASLVPHRRGPGRPPKRPRTPMPDGGGDGDAAAMDMATPRTRARALSVDGDQGRRAAAITAGAAAAGSRGATPGPTSVALVPPRRGLGRPPKRPSTPMPDAFGDGDAAAMDTAAPRTRGRASLADGDHGRPAAATAAGTAAAGSRGATPGPAEASLMPHRRGPGRPPKSPRTPLPDNGMSGHAVVDHAPSPVPAPAAGGLAVSSPPPSPVGAPSSASKTAKSPVDGEHRPPIMRLSARAAVFLENGPVRVLRLDVPGGSLSHVRQVTVFKVDLREMPDASTRRRLKRSALHTWEAEGGKGGEVLQALPVDEGEPVEVSVGGRAGRKVMPRGPQLGQGGADDAAVVAEAPAAADRPDAVAVAQRRVTPPLRAAPPPVPARFPSPSPSPPARRPQSWSNTEEEVTLRRLAAEARQAAIEEAAANGGDDEEDDDTFWGRAYGADASDGEAEEEGAGWGSDDADDDEVEEEQGGNRGGGSHRPAEVALAVAPPPPPPAGAPTPTSLPSVATAVASSPPSALHMPLVVAGRPSLPDAVAAAAVPTYHVALPAHVQHGDTRQSPPHFPPPPGGAGPPLGRSPPPLPDLSVFGEPVPSPFPLFDDAVGLPPSAADGSWAESGLPMLPPVSDAWGDPFQMPLGGGSSVLGGDGGGAVGERLAVPPRQGKGAAVADTDSKVSAAPSVGMTQPAAPLVPPPATPPGHVASALHAVAALLQRGGSGSGTPKAAAAPPPSDALGAANSGGAGGEGRAAAGWSPTGVAGKSKL</sequence>
<feature type="compositionally biased region" description="Low complexity" evidence="1">
    <location>
        <begin position="406"/>
        <end position="418"/>
    </location>
</feature>
<feature type="compositionally biased region" description="Low complexity" evidence="1">
    <location>
        <begin position="516"/>
        <end position="534"/>
    </location>
</feature>
<reference evidence="2 3" key="1">
    <citation type="submission" date="2017-03" db="EMBL/GenBank/DDBJ databases">
        <title>WGS assembly of Porphyra umbilicalis.</title>
        <authorList>
            <person name="Brawley S.H."/>
            <person name="Blouin N.A."/>
            <person name="Ficko-Blean E."/>
            <person name="Wheeler G.L."/>
            <person name="Lohr M."/>
            <person name="Goodson H.V."/>
            <person name="Jenkins J.W."/>
            <person name="Blaby-Haas C.E."/>
            <person name="Helliwell K.E."/>
            <person name="Chan C."/>
            <person name="Marriage T."/>
            <person name="Bhattacharya D."/>
            <person name="Klein A.S."/>
            <person name="Badis Y."/>
            <person name="Brodie J."/>
            <person name="Cao Y."/>
            <person name="Collen J."/>
            <person name="Dittami S.M."/>
            <person name="Gachon C.M."/>
            <person name="Green B.R."/>
            <person name="Karpowicz S."/>
            <person name="Kim J.W."/>
            <person name="Kudahl U."/>
            <person name="Lin S."/>
            <person name="Michel G."/>
            <person name="Mittag M."/>
            <person name="Olson B.J."/>
            <person name="Pangilinan J."/>
            <person name="Peng Y."/>
            <person name="Qiu H."/>
            <person name="Shu S."/>
            <person name="Singer J.T."/>
            <person name="Smith A.G."/>
            <person name="Sprecher B.N."/>
            <person name="Wagner V."/>
            <person name="Wang W."/>
            <person name="Wang Z.-Y."/>
            <person name="Yan J."/>
            <person name="Yarish C."/>
            <person name="Zoeuner-Riek S."/>
            <person name="Zhuang Y."/>
            <person name="Zou Y."/>
            <person name="Lindquist E.A."/>
            <person name="Grimwood J."/>
            <person name="Barry K."/>
            <person name="Rokhsar D.S."/>
            <person name="Schmutz J."/>
            <person name="Stiller J.W."/>
            <person name="Grossman A.R."/>
            <person name="Prochnik S.E."/>
        </authorList>
    </citation>
    <scope>NUCLEOTIDE SEQUENCE [LARGE SCALE GENOMIC DNA]</scope>
    <source>
        <strain evidence="2">4086291</strain>
    </source>
</reference>
<feature type="compositionally biased region" description="Low complexity" evidence="1">
    <location>
        <begin position="1135"/>
        <end position="1152"/>
    </location>
</feature>
<evidence type="ECO:0000313" key="2">
    <source>
        <dbReference type="EMBL" id="OSX75177.1"/>
    </source>
</evidence>
<feature type="compositionally biased region" description="Basic residues" evidence="1">
    <location>
        <begin position="348"/>
        <end position="358"/>
    </location>
</feature>
<feature type="compositionally biased region" description="Low complexity" evidence="1">
    <location>
        <begin position="549"/>
        <end position="570"/>
    </location>
</feature>
<feature type="compositionally biased region" description="Acidic residues" evidence="1">
    <location>
        <begin position="861"/>
        <end position="886"/>
    </location>
</feature>
<feature type="compositionally biased region" description="Low complexity" evidence="1">
    <location>
        <begin position="238"/>
        <end position="275"/>
    </location>
</feature>
<feature type="compositionally biased region" description="Pro residues" evidence="1">
    <location>
        <begin position="977"/>
        <end position="998"/>
    </location>
</feature>
<name>A0A1X6P2Y6_PORUM</name>
<evidence type="ECO:0000313" key="3">
    <source>
        <dbReference type="Proteomes" id="UP000218209"/>
    </source>
</evidence>
<evidence type="ECO:0000256" key="1">
    <source>
        <dbReference type="SAM" id="MobiDB-lite"/>
    </source>
</evidence>
<proteinExistence type="predicted"/>
<feature type="compositionally biased region" description="Basic and acidic residues" evidence="1">
    <location>
        <begin position="156"/>
        <end position="174"/>
    </location>
</feature>
<feature type="compositionally biased region" description="Basic residues" evidence="1">
    <location>
        <begin position="276"/>
        <end position="285"/>
    </location>
</feature>
<dbReference type="PRINTS" id="PR00929">
    <property type="entry name" value="ATHOOK"/>
</dbReference>
<feature type="compositionally biased region" description="Low complexity" evidence="1">
    <location>
        <begin position="915"/>
        <end position="926"/>
    </location>
</feature>
<feature type="region of interest" description="Disordered" evidence="1">
    <location>
        <begin position="136"/>
        <end position="366"/>
    </location>
</feature>
<accession>A0A1X6P2Y6</accession>
<feature type="region of interest" description="Disordered" evidence="1">
    <location>
        <begin position="1128"/>
        <end position="1178"/>
    </location>
</feature>
<organism evidence="2 3">
    <name type="scientific">Porphyra umbilicalis</name>
    <name type="common">Purple laver</name>
    <name type="synonym">Red alga</name>
    <dbReference type="NCBI Taxonomy" id="2786"/>
    <lineage>
        <taxon>Eukaryota</taxon>
        <taxon>Rhodophyta</taxon>
        <taxon>Bangiophyceae</taxon>
        <taxon>Bangiales</taxon>
        <taxon>Bangiaceae</taxon>
        <taxon>Porphyra</taxon>
    </lineage>
</organism>
<feature type="compositionally biased region" description="Pro residues" evidence="1">
    <location>
        <begin position="905"/>
        <end position="914"/>
    </location>
</feature>
<feature type="region of interest" description="Disordered" evidence="1">
    <location>
        <begin position="836"/>
        <end position="926"/>
    </location>
</feature>
<feature type="region of interest" description="Disordered" evidence="1">
    <location>
        <begin position="1"/>
        <end position="35"/>
    </location>
</feature>
<feature type="compositionally biased region" description="Low complexity" evidence="1">
    <location>
        <begin position="629"/>
        <end position="641"/>
    </location>
</feature>
<dbReference type="AlphaFoldDB" id="A0A1X6P2Y6"/>
<feature type="region of interest" description="Disordered" evidence="1">
    <location>
        <begin position="969"/>
        <end position="1004"/>
    </location>
</feature>
<feature type="compositionally biased region" description="Basic residues" evidence="1">
    <location>
        <begin position="424"/>
        <end position="437"/>
    </location>
</feature>
<feature type="compositionally biased region" description="Low complexity" evidence="1">
    <location>
        <begin position="477"/>
        <end position="503"/>
    </location>
</feature>